<reference evidence="2" key="1">
    <citation type="journal article" date="2015" name="BMC Genomics">
        <title>Draft genome of a commonly misdiagnosed multidrug resistant pathogen Candida auris.</title>
        <authorList>
            <person name="Chatterjee S."/>
            <person name="Alampalli S.V."/>
            <person name="Nageshan R.K."/>
            <person name="Chettiar S.T."/>
            <person name="Joshi S."/>
            <person name="Tatu U.S."/>
        </authorList>
    </citation>
    <scope>NUCLEOTIDE SEQUENCE [LARGE SCALE GENOMIC DNA]</scope>
    <source>
        <strain evidence="2">6684</strain>
    </source>
</reference>
<accession>A0A0L0NN40</accession>
<dbReference type="AlphaFoldDB" id="A0A0L0NN40"/>
<evidence type="ECO:0000313" key="1">
    <source>
        <dbReference type="EMBL" id="KND95541.1"/>
    </source>
</evidence>
<sequence length="55" mass="6435">MIYHKYNNGDGVLSLFNGDWGYAARIDRVFECLQVELRDKLCEVEPQPYCLAHLM</sequence>
<proteinExistence type="predicted"/>
<protein>
    <submittedName>
        <fullName evidence="1">Uncharacterized protein</fullName>
    </submittedName>
</protein>
<organism evidence="1 2">
    <name type="scientific">Candidozyma auris</name>
    <name type="common">Yeast</name>
    <name type="synonym">Candida auris</name>
    <dbReference type="NCBI Taxonomy" id="498019"/>
    <lineage>
        <taxon>Eukaryota</taxon>
        <taxon>Fungi</taxon>
        <taxon>Dikarya</taxon>
        <taxon>Ascomycota</taxon>
        <taxon>Saccharomycotina</taxon>
        <taxon>Pichiomycetes</taxon>
        <taxon>Metschnikowiaceae</taxon>
        <taxon>Candidozyma</taxon>
    </lineage>
</organism>
<dbReference type="EMBL" id="LGST01000069">
    <property type="protein sequence ID" value="KND95541.1"/>
    <property type="molecule type" value="Genomic_DNA"/>
</dbReference>
<dbReference type="VEuPathDB" id="FungiDB:QG37_08208"/>
<name>A0A0L0NN40_CANAR</name>
<comment type="caution">
    <text evidence="1">The sequence shown here is derived from an EMBL/GenBank/DDBJ whole genome shotgun (WGS) entry which is preliminary data.</text>
</comment>
<evidence type="ECO:0000313" key="2">
    <source>
        <dbReference type="Proteomes" id="UP000037122"/>
    </source>
</evidence>
<gene>
    <name evidence="1" type="ORF">QG37_08208</name>
</gene>
<dbReference type="Proteomes" id="UP000037122">
    <property type="component" value="Unassembled WGS sequence"/>
</dbReference>